<dbReference type="InterPro" id="IPR011004">
    <property type="entry name" value="Trimer_LpxA-like_sf"/>
</dbReference>
<name>A0A191KBF3_9CAUD</name>
<dbReference type="GO" id="GO:0009001">
    <property type="term" value="F:serine O-acetyltransferase activity"/>
    <property type="evidence" value="ECO:0007669"/>
    <property type="project" value="InterPro"/>
</dbReference>
<comment type="similarity">
    <text evidence="1">Belongs to the transferase hexapeptide repeat family.</text>
</comment>
<dbReference type="Pfam" id="PF00132">
    <property type="entry name" value="Hexapep"/>
    <property type="match status" value="1"/>
</dbReference>
<dbReference type="PIRSF" id="PIRSF000441">
    <property type="entry name" value="CysE"/>
    <property type="match status" value="1"/>
</dbReference>
<dbReference type="CDD" id="cd03354">
    <property type="entry name" value="LbH_SAT"/>
    <property type="match status" value="1"/>
</dbReference>
<dbReference type="GeneID" id="29058050"/>
<evidence type="ECO:0000256" key="3">
    <source>
        <dbReference type="ARBA" id="ARBA00023315"/>
    </source>
</evidence>
<dbReference type="PROSITE" id="PS00101">
    <property type="entry name" value="HEXAPEP_TRANSFERASES"/>
    <property type="match status" value="1"/>
</dbReference>
<dbReference type="Proteomes" id="UP000202656">
    <property type="component" value="Segment"/>
</dbReference>
<keyword evidence="5" id="KW-1185">Reference proteome</keyword>
<dbReference type="PANTHER" id="PTHR42811">
    <property type="entry name" value="SERINE ACETYLTRANSFERASE"/>
    <property type="match status" value="1"/>
</dbReference>
<dbReference type="KEGG" id="vg:29058050"/>
<sequence length="175" mass="19544">MVNYIKSDLIRYRGKVTFLDFVICLFWNKSFNFLFWMRICSHGKLLRYIAIPIHKIKMRGSIQIDYKTDIGYGLYIAHNGPVYINKSAKLGNNCNLSQGVTIGANEGKAATIGDCVYIGPNVCVIEEVIIGNNVTIGAGSIVTKNVENNATIAGNYAKVLNFNNPGRYINNKWVK</sequence>
<dbReference type="Gene3D" id="2.160.10.10">
    <property type="entry name" value="Hexapeptide repeat proteins"/>
    <property type="match status" value="1"/>
</dbReference>
<dbReference type="InterPro" id="IPR005881">
    <property type="entry name" value="Ser_O-AcTrfase"/>
</dbReference>
<proteinExistence type="inferred from homology"/>
<dbReference type="RefSeq" id="YP_009289371.1">
    <property type="nucleotide sequence ID" value="NC_031094.1"/>
</dbReference>
<dbReference type="EMBL" id="KU678390">
    <property type="protein sequence ID" value="AMQ65763.1"/>
    <property type="molecule type" value="Genomic_DNA"/>
</dbReference>
<accession>A0A191KBF3</accession>
<dbReference type="GO" id="GO:0006535">
    <property type="term" value="P:cysteine biosynthetic process from serine"/>
    <property type="evidence" value="ECO:0007669"/>
    <property type="project" value="InterPro"/>
</dbReference>
<dbReference type="OrthoDB" id="10714at10239"/>
<organism evidence="4 5">
    <name type="scientific">Streptococcus phage 9872</name>
    <dbReference type="NCBI Taxonomy" id="1814958"/>
    <lineage>
        <taxon>Viruses</taxon>
        <taxon>Duplodnaviria</taxon>
        <taxon>Heunggongvirae</taxon>
        <taxon>Uroviricota</taxon>
        <taxon>Caudoviricetes</taxon>
        <taxon>Piorkowskivirus</taxon>
        <taxon>Piorkowskivirus pv9872</taxon>
    </lineage>
</organism>
<gene>
    <name evidence="4" type="ORF">P9872_20</name>
</gene>
<dbReference type="InterPro" id="IPR045304">
    <property type="entry name" value="LbH_SAT"/>
</dbReference>
<protein>
    <submittedName>
        <fullName evidence="4">Serine acetyltransferase</fullName>
    </submittedName>
</protein>
<evidence type="ECO:0000313" key="5">
    <source>
        <dbReference type="Proteomes" id="UP000202656"/>
    </source>
</evidence>
<keyword evidence="2 4" id="KW-0808">Transferase</keyword>
<dbReference type="InterPro" id="IPR018357">
    <property type="entry name" value="Hexapep_transf_CS"/>
</dbReference>
<evidence type="ECO:0000313" key="4">
    <source>
        <dbReference type="EMBL" id="AMQ65763.1"/>
    </source>
</evidence>
<evidence type="ECO:0000256" key="2">
    <source>
        <dbReference type="ARBA" id="ARBA00022679"/>
    </source>
</evidence>
<dbReference type="SUPFAM" id="SSF51161">
    <property type="entry name" value="Trimeric LpxA-like enzymes"/>
    <property type="match status" value="1"/>
</dbReference>
<evidence type="ECO:0000256" key="1">
    <source>
        <dbReference type="ARBA" id="ARBA00007274"/>
    </source>
</evidence>
<keyword evidence="3" id="KW-0012">Acyltransferase</keyword>
<dbReference type="InterPro" id="IPR001451">
    <property type="entry name" value="Hexapep"/>
</dbReference>
<reference evidence="4 5" key="1">
    <citation type="journal article" date="2016" name="Appl. Environ. Microbiol.">
        <title>Identification and Analysis of a Novel Group of Bacteriophages Infecting the Lactic Acid Bacterium Streptococcus thermophilus.</title>
        <authorList>
            <person name="McDonnell B."/>
            <person name="Mahony J."/>
            <person name="Neve H."/>
            <person name="Hanemaaijer L."/>
            <person name="Noben J.P."/>
            <person name="Kouwen T."/>
            <person name="van Sinderen D."/>
        </authorList>
    </citation>
    <scope>NUCLEOTIDE SEQUENCE [LARGE SCALE GENOMIC DNA]</scope>
</reference>